<organism evidence="1 2">
    <name type="scientific">Rhizocola hellebori</name>
    <dbReference type="NCBI Taxonomy" id="1392758"/>
    <lineage>
        <taxon>Bacteria</taxon>
        <taxon>Bacillati</taxon>
        <taxon>Actinomycetota</taxon>
        <taxon>Actinomycetes</taxon>
        <taxon>Micromonosporales</taxon>
        <taxon>Micromonosporaceae</taxon>
        <taxon>Rhizocola</taxon>
    </lineage>
</organism>
<comment type="caution">
    <text evidence="1">The sequence shown here is derived from an EMBL/GenBank/DDBJ whole genome shotgun (WGS) entry which is preliminary data.</text>
</comment>
<dbReference type="Proteomes" id="UP000612899">
    <property type="component" value="Unassembled WGS sequence"/>
</dbReference>
<evidence type="ECO:0000313" key="1">
    <source>
        <dbReference type="EMBL" id="GIH08224.1"/>
    </source>
</evidence>
<reference evidence="1" key="1">
    <citation type="submission" date="2021-01" db="EMBL/GenBank/DDBJ databases">
        <title>Whole genome shotgun sequence of Rhizocola hellebori NBRC 109834.</title>
        <authorList>
            <person name="Komaki H."/>
            <person name="Tamura T."/>
        </authorList>
    </citation>
    <scope>NUCLEOTIDE SEQUENCE</scope>
    <source>
        <strain evidence="1">NBRC 109834</strain>
    </source>
</reference>
<protein>
    <submittedName>
        <fullName evidence="1">Uncharacterized protein</fullName>
    </submittedName>
</protein>
<name>A0A8J3QEG8_9ACTN</name>
<keyword evidence="2" id="KW-1185">Reference proteome</keyword>
<dbReference type="AlphaFoldDB" id="A0A8J3QEG8"/>
<dbReference type="RefSeq" id="WP_203911985.1">
    <property type="nucleotide sequence ID" value="NZ_BONY01000046.1"/>
</dbReference>
<dbReference type="EMBL" id="BONY01000046">
    <property type="protein sequence ID" value="GIH08224.1"/>
    <property type="molecule type" value="Genomic_DNA"/>
</dbReference>
<sequence>MTSWTPPLQLDARSDRCHLTLEGVTYGNGETLQEAGNDLLVRLHDLALGLRRGDHRAAVGPWRADPRVYGFLWELGEIAARGGDLRERVFGGE</sequence>
<evidence type="ECO:0000313" key="2">
    <source>
        <dbReference type="Proteomes" id="UP000612899"/>
    </source>
</evidence>
<accession>A0A8J3QEG8</accession>
<proteinExistence type="predicted"/>
<gene>
    <name evidence="1" type="ORF">Rhe02_62910</name>
</gene>